<dbReference type="PANTHER" id="PTHR43364:SF4">
    <property type="entry name" value="NAD(P)-LINKED OXIDOREDUCTASE SUPERFAMILY PROTEIN"/>
    <property type="match status" value="1"/>
</dbReference>
<accession>A0ABQ0HKE4</accession>
<sequence>MELCRTAVDRVFDQRSMSGAPRHRGWQKCGRLCFQTLSSSLEIIMRYTTFGRRTGLRVSQYALGTGNFGTGWGAGASRAEAKAIFDRFVEAGGNFIDTADVYQFGQAEQLVGEFIQADRDDLVLATKFAVGPGPRKSLSGTGNGRKNLRVSVEGSLKRLNTDYIDVLWVHYPDALTPMEELLRGLDDLVTQGKILHAALSNFPAWRVSRAVALADAAGWAPLAGVQIEYSLVERSAERELLPMAEALGLGVNLWSPLGGGLLTGKYRHGDQGRLTDLKTLIHTESTAQKTAVVDTVLAIADEVGSPPAQIATAWVNERSKALATSSVPIVGPRDLAQLEDYLAALDVELTADHIARLNEVSSIDPGVPHAGNASSLNGLQGGVKKKIDGPDVPVA</sequence>
<evidence type="ECO:0000313" key="5">
    <source>
        <dbReference type="Proteomes" id="UP000004881"/>
    </source>
</evidence>
<evidence type="ECO:0000313" key="4">
    <source>
        <dbReference type="EMBL" id="GAB46359.1"/>
    </source>
</evidence>
<feature type="region of interest" description="Disordered" evidence="2">
    <location>
        <begin position="362"/>
        <end position="395"/>
    </location>
</feature>
<dbReference type="Proteomes" id="UP000004881">
    <property type="component" value="Unassembled WGS sequence"/>
</dbReference>
<dbReference type="InterPro" id="IPR023210">
    <property type="entry name" value="NADP_OxRdtase_dom"/>
</dbReference>
<organism evidence="4 5">
    <name type="scientific">Gordonia terrae NBRC 100016</name>
    <dbReference type="NCBI Taxonomy" id="1089454"/>
    <lineage>
        <taxon>Bacteria</taxon>
        <taxon>Bacillati</taxon>
        <taxon>Actinomycetota</taxon>
        <taxon>Actinomycetes</taxon>
        <taxon>Mycobacteriales</taxon>
        <taxon>Gordoniaceae</taxon>
        <taxon>Gordonia</taxon>
    </lineage>
</organism>
<dbReference type="EMBL" id="BAFD01000115">
    <property type="protein sequence ID" value="GAB46359.1"/>
    <property type="molecule type" value="Genomic_DNA"/>
</dbReference>
<dbReference type="Pfam" id="PF00248">
    <property type="entry name" value="Aldo_ket_red"/>
    <property type="match status" value="1"/>
</dbReference>
<evidence type="ECO:0000259" key="3">
    <source>
        <dbReference type="Pfam" id="PF00248"/>
    </source>
</evidence>
<dbReference type="SUPFAM" id="SSF51430">
    <property type="entry name" value="NAD(P)-linked oxidoreductase"/>
    <property type="match status" value="1"/>
</dbReference>
<dbReference type="Gene3D" id="3.20.20.100">
    <property type="entry name" value="NADP-dependent oxidoreductase domain"/>
    <property type="match status" value="1"/>
</dbReference>
<dbReference type="InterPro" id="IPR036812">
    <property type="entry name" value="NAD(P)_OxRdtase_dom_sf"/>
</dbReference>
<dbReference type="InterPro" id="IPR050523">
    <property type="entry name" value="AKR_Detox_Biosynth"/>
</dbReference>
<dbReference type="PANTHER" id="PTHR43364">
    <property type="entry name" value="NADH-SPECIFIC METHYLGLYOXAL REDUCTASE-RELATED"/>
    <property type="match status" value="1"/>
</dbReference>
<evidence type="ECO:0000256" key="1">
    <source>
        <dbReference type="ARBA" id="ARBA00023002"/>
    </source>
</evidence>
<protein>
    <submittedName>
        <fullName evidence="4">Oxidoreductase</fullName>
    </submittedName>
</protein>
<name>A0ABQ0HKE4_9ACTN</name>
<feature type="domain" description="NADP-dependent oxidoreductase" evidence="3">
    <location>
        <begin position="63"/>
        <end position="360"/>
    </location>
</feature>
<keyword evidence="5" id="KW-1185">Reference proteome</keyword>
<evidence type="ECO:0000256" key="2">
    <source>
        <dbReference type="SAM" id="MobiDB-lite"/>
    </source>
</evidence>
<gene>
    <name evidence="4" type="ORF">GOTRE_150_01010</name>
</gene>
<dbReference type="CDD" id="cd19080">
    <property type="entry name" value="AKR_AKR9A_9B"/>
    <property type="match status" value="1"/>
</dbReference>
<reference evidence="4 5" key="1">
    <citation type="submission" date="2012-02" db="EMBL/GenBank/DDBJ databases">
        <title>Whole genome shotgun sequence of Gordonia terrae NBRC 100016.</title>
        <authorList>
            <person name="Takarada H."/>
            <person name="Hosoyama A."/>
            <person name="Tsuchikane K."/>
            <person name="Katsumata H."/>
            <person name="Yamazaki S."/>
            <person name="Fujita N."/>
        </authorList>
    </citation>
    <scope>NUCLEOTIDE SEQUENCE [LARGE SCALE GENOMIC DNA]</scope>
    <source>
        <strain evidence="4 5">NBRC 100016</strain>
    </source>
</reference>
<keyword evidence="1" id="KW-0560">Oxidoreductase</keyword>
<proteinExistence type="predicted"/>
<comment type="caution">
    <text evidence="4">The sequence shown here is derived from an EMBL/GenBank/DDBJ whole genome shotgun (WGS) entry which is preliminary data.</text>
</comment>